<evidence type="ECO:0000313" key="15">
    <source>
        <dbReference type="EMBL" id="KGF48148.1"/>
    </source>
</evidence>
<dbReference type="AlphaFoldDB" id="A0A096AM18"/>
<keyword evidence="12" id="KW-0460">Magnesium</keyword>
<evidence type="ECO:0000313" key="16">
    <source>
        <dbReference type="Proteomes" id="UP000029628"/>
    </source>
</evidence>
<keyword evidence="4 10" id="KW-0436">Ligase</keyword>
<dbReference type="InterPro" id="IPR005905">
    <property type="entry name" value="D_ala_D_ala"/>
</dbReference>
<evidence type="ECO:0000256" key="5">
    <source>
        <dbReference type="ARBA" id="ARBA00022741"/>
    </source>
</evidence>
<dbReference type="Gene3D" id="3.30.470.20">
    <property type="entry name" value="ATP-grasp fold, B domain"/>
    <property type="match status" value="1"/>
</dbReference>
<dbReference type="InterPro" id="IPR000291">
    <property type="entry name" value="D-Ala_lig_Van_CS"/>
</dbReference>
<sequence length="310" mass="32947">MKDKHIIVLVGGPSKEAEVSRRTGSAIREALIGLGYHASILELHEATLLDDIKSMKGDIVFNALHGKFGEDGALQGTLEMAGIPYTGSGIMAQAVGMNKKISKAVFSGVGIPTARSINYNANLTSVSDIVADINEKFTIPVVVKAATQGSSIGVAVVKSSDDLVAAVEEAIKYDPILVVEEYLTGREFTVSVLDGKALAVIEIRPHSGEYDYESKYTSGATDYLVPAPISDSLTKQMQAIGELVYEEIQANGVIRVDIMTNDKGDPFVLEYNTIPGMTSTSLVPKAANAVGIAFPELCEKILYSAGLGKF</sequence>
<keyword evidence="8 10" id="KW-0573">Peptidoglycan synthesis</keyword>
<dbReference type="PIRSF" id="PIRSF039102">
    <property type="entry name" value="Ddl/VanB"/>
    <property type="match status" value="1"/>
</dbReference>
<feature type="active site" evidence="11">
    <location>
        <position position="281"/>
    </location>
</feature>
<comment type="similarity">
    <text evidence="2 10">Belongs to the D-alanine--D-alanine ligase family.</text>
</comment>
<dbReference type="PROSITE" id="PS00843">
    <property type="entry name" value="DALA_DALA_LIGASE_1"/>
    <property type="match status" value="1"/>
</dbReference>
<dbReference type="GO" id="GO:0005737">
    <property type="term" value="C:cytoplasm"/>
    <property type="evidence" value="ECO:0007669"/>
    <property type="project" value="UniProtKB-SubCell"/>
</dbReference>
<feature type="binding site" evidence="12">
    <location>
        <position position="257"/>
    </location>
    <ligand>
        <name>Mg(2+)</name>
        <dbReference type="ChEBI" id="CHEBI:18420"/>
        <label>1</label>
    </ligand>
</feature>
<accession>A0A096AM18</accession>
<dbReference type="Gene3D" id="3.30.1490.20">
    <property type="entry name" value="ATP-grasp fold, A domain"/>
    <property type="match status" value="1"/>
</dbReference>
<protein>
    <recommendedName>
        <fullName evidence="10">D-alanine--D-alanine ligase</fullName>
        <ecNumber evidence="10">6.3.2.4</ecNumber>
    </recommendedName>
    <alternativeName>
        <fullName evidence="10">D-Ala-D-Ala ligase</fullName>
    </alternativeName>
    <alternativeName>
        <fullName evidence="10">D-alanylalanine synthetase</fullName>
    </alternativeName>
</protein>
<keyword evidence="9 10" id="KW-0961">Cell wall biogenesis/degradation</keyword>
<evidence type="ECO:0000256" key="8">
    <source>
        <dbReference type="ARBA" id="ARBA00022984"/>
    </source>
</evidence>
<dbReference type="HAMAP" id="MF_00047">
    <property type="entry name" value="Dala_Dala_lig"/>
    <property type="match status" value="1"/>
</dbReference>
<keyword evidence="5 13" id="KW-0547">Nucleotide-binding</keyword>
<comment type="caution">
    <text evidence="15">The sequence shown here is derived from an EMBL/GenBank/DDBJ whole genome shotgun (WGS) entry which is preliminary data.</text>
</comment>
<name>A0A096AM18_9FIRM</name>
<dbReference type="NCBIfam" id="NF002378">
    <property type="entry name" value="PRK01372.1"/>
    <property type="match status" value="1"/>
</dbReference>
<dbReference type="GO" id="GO:0008360">
    <property type="term" value="P:regulation of cell shape"/>
    <property type="evidence" value="ECO:0007669"/>
    <property type="project" value="UniProtKB-KW"/>
</dbReference>
<keyword evidence="3 10" id="KW-0963">Cytoplasm</keyword>
<feature type="binding site" evidence="12">
    <location>
        <position position="270"/>
    </location>
    <ligand>
        <name>Mg(2+)</name>
        <dbReference type="ChEBI" id="CHEBI:18420"/>
        <label>1</label>
    </ligand>
</feature>
<dbReference type="NCBIfam" id="TIGR01205">
    <property type="entry name" value="D_ala_D_alaTIGR"/>
    <property type="match status" value="1"/>
</dbReference>
<organism evidence="15 16">
    <name type="scientific">Veillonella montpellierensis DNF00314</name>
    <dbReference type="NCBI Taxonomy" id="1401067"/>
    <lineage>
        <taxon>Bacteria</taxon>
        <taxon>Bacillati</taxon>
        <taxon>Bacillota</taxon>
        <taxon>Negativicutes</taxon>
        <taxon>Veillonellales</taxon>
        <taxon>Veillonellaceae</taxon>
        <taxon>Veillonella</taxon>
    </lineage>
</organism>
<dbReference type="SUPFAM" id="SSF52440">
    <property type="entry name" value="PreATP-grasp domain"/>
    <property type="match status" value="1"/>
</dbReference>
<evidence type="ECO:0000256" key="13">
    <source>
        <dbReference type="PROSITE-ProRule" id="PRU00409"/>
    </source>
</evidence>
<dbReference type="InterPro" id="IPR013815">
    <property type="entry name" value="ATP_grasp_subdomain_1"/>
</dbReference>
<dbReference type="UniPathway" id="UPA00219"/>
<dbReference type="SMART" id="SM01209">
    <property type="entry name" value="GARS_A"/>
    <property type="match status" value="1"/>
</dbReference>
<keyword evidence="12" id="KW-0479">Metal-binding</keyword>
<feature type="domain" description="ATP-grasp" evidence="14">
    <location>
        <begin position="103"/>
        <end position="303"/>
    </location>
</feature>
<dbReference type="PANTHER" id="PTHR23132">
    <property type="entry name" value="D-ALANINE--D-ALANINE LIGASE"/>
    <property type="match status" value="1"/>
</dbReference>
<comment type="subcellular location">
    <subcellularLocation>
        <location evidence="1 10">Cytoplasm</location>
    </subcellularLocation>
</comment>
<dbReference type="eggNOG" id="COG1181">
    <property type="taxonomic scope" value="Bacteria"/>
</dbReference>
<dbReference type="SUPFAM" id="SSF56059">
    <property type="entry name" value="Glutathione synthetase ATP-binding domain-like"/>
    <property type="match status" value="1"/>
</dbReference>
<evidence type="ECO:0000256" key="11">
    <source>
        <dbReference type="PIRSR" id="PIRSR039102-1"/>
    </source>
</evidence>
<dbReference type="Proteomes" id="UP000029628">
    <property type="component" value="Unassembled WGS sequence"/>
</dbReference>
<dbReference type="PANTHER" id="PTHR23132:SF23">
    <property type="entry name" value="D-ALANINE--D-ALANINE LIGASE B"/>
    <property type="match status" value="1"/>
</dbReference>
<reference evidence="15 16" key="1">
    <citation type="submission" date="2014-07" db="EMBL/GenBank/DDBJ databases">
        <authorList>
            <person name="McCorrison J."/>
            <person name="Sanka R."/>
            <person name="Torralba M."/>
            <person name="Gillis M."/>
            <person name="Haft D.H."/>
            <person name="Methe B."/>
            <person name="Sutton G."/>
            <person name="Nelson K.E."/>
        </authorList>
    </citation>
    <scope>NUCLEOTIDE SEQUENCE [LARGE SCALE GENOMIC DNA]</scope>
    <source>
        <strain evidence="15 16">DNF00314</strain>
    </source>
</reference>
<evidence type="ECO:0000259" key="14">
    <source>
        <dbReference type="PROSITE" id="PS50975"/>
    </source>
</evidence>
<dbReference type="EC" id="6.3.2.4" evidence="10"/>
<evidence type="ECO:0000256" key="7">
    <source>
        <dbReference type="ARBA" id="ARBA00022960"/>
    </source>
</evidence>
<evidence type="ECO:0000256" key="4">
    <source>
        <dbReference type="ARBA" id="ARBA00022598"/>
    </source>
</evidence>
<keyword evidence="12" id="KW-0464">Manganese</keyword>
<dbReference type="Gene3D" id="3.40.50.20">
    <property type="match status" value="1"/>
</dbReference>
<feature type="active site" evidence="11">
    <location>
        <position position="16"/>
    </location>
</feature>
<dbReference type="GO" id="GO:0071555">
    <property type="term" value="P:cell wall organization"/>
    <property type="evidence" value="ECO:0007669"/>
    <property type="project" value="UniProtKB-KW"/>
</dbReference>
<dbReference type="GO" id="GO:0005524">
    <property type="term" value="F:ATP binding"/>
    <property type="evidence" value="ECO:0007669"/>
    <property type="project" value="UniProtKB-UniRule"/>
</dbReference>
<evidence type="ECO:0000256" key="3">
    <source>
        <dbReference type="ARBA" id="ARBA00022490"/>
    </source>
</evidence>
<dbReference type="GO" id="GO:0009252">
    <property type="term" value="P:peptidoglycan biosynthetic process"/>
    <property type="evidence" value="ECO:0007669"/>
    <property type="project" value="UniProtKB-UniRule"/>
</dbReference>
<comment type="catalytic activity">
    <reaction evidence="10">
        <text>2 D-alanine + ATP = D-alanyl-D-alanine + ADP + phosphate + H(+)</text>
        <dbReference type="Rhea" id="RHEA:11224"/>
        <dbReference type="ChEBI" id="CHEBI:15378"/>
        <dbReference type="ChEBI" id="CHEBI:30616"/>
        <dbReference type="ChEBI" id="CHEBI:43474"/>
        <dbReference type="ChEBI" id="CHEBI:57416"/>
        <dbReference type="ChEBI" id="CHEBI:57822"/>
        <dbReference type="ChEBI" id="CHEBI:456216"/>
        <dbReference type="EC" id="6.3.2.4"/>
    </reaction>
</comment>
<dbReference type="InterPro" id="IPR011095">
    <property type="entry name" value="Dala_Dala_lig_C"/>
</dbReference>
<keyword evidence="6 13" id="KW-0067">ATP-binding</keyword>
<dbReference type="Pfam" id="PF01820">
    <property type="entry name" value="Dala_Dala_lig_N"/>
    <property type="match status" value="1"/>
</dbReference>
<dbReference type="PROSITE" id="PS50975">
    <property type="entry name" value="ATP_GRASP"/>
    <property type="match status" value="1"/>
</dbReference>
<dbReference type="GO" id="GO:0008716">
    <property type="term" value="F:D-alanine-D-alanine ligase activity"/>
    <property type="evidence" value="ECO:0007669"/>
    <property type="project" value="UniProtKB-UniRule"/>
</dbReference>
<feature type="binding site" evidence="12">
    <location>
        <position position="272"/>
    </location>
    <ligand>
        <name>Mg(2+)</name>
        <dbReference type="ChEBI" id="CHEBI:18420"/>
        <label>2</label>
    </ligand>
</feature>
<keyword evidence="16" id="KW-1185">Reference proteome</keyword>
<dbReference type="InterPro" id="IPR011761">
    <property type="entry name" value="ATP-grasp"/>
</dbReference>
<dbReference type="RefSeq" id="WP_028257399.1">
    <property type="nucleotide sequence ID" value="NZ_JRNT01000005.1"/>
</dbReference>
<feature type="binding site" evidence="12">
    <location>
        <position position="270"/>
    </location>
    <ligand>
        <name>Mg(2+)</name>
        <dbReference type="ChEBI" id="CHEBI:18420"/>
        <label>2</label>
    </ligand>
</feature>
<evidence type="ECO:0000256" key="2">
    <source>
        <dbReference type="ARBA" id="ARBA00010871"/>
    </source>
</evidence>
<evidence type="ECO:0000256" key="6">
    <source>
        <dbReference type="ARBA" id="ARBA00022840"/>
    </source>
</evidence>
<dbReference type="InterPro" id="IPR016185">
    <property type="entry name" value="PreATP-grasp_dom_sf"/>
</dbReference>
<proteinExistence type="inferred from homology"/>
<dbReference type="GO" id="GO:0046872">
    <property type="term" value="F:metal ion binding"/>
    <property type="evidence" value="ECO:0007669"/>
    <property type="project" value="UniProtKB-KW"/>
</dbReference>
<evidence type="ECO:0000256" key="9">
    <source>
        <dbReference type="ARBA" id="ARBA00023316"/>
    </source>
</evidence>
<dbReference type="EMBL" id="JRNT01000005">
    <property type="protein sequence ID" value="KGF48148.1"/>
    <property type="molecule type" value="Genomic_DNA"/>
</dbReference>
<comment type="pathway">
    <text evidence="10">Cell wall biogenesis; peptidoglycan biosynthesis.</text>
</comment>
<feature type="active site" evidence="11">
    <location>
        <position position="150"/>
    </location>
</feature>
<comment type="cofactor">
    <cofactor evidence="12">
        <name>Mg(2+)</name>
        <dbReference type="ChEBI" id="CHEBI:18420"/>
    </cofactor>
    <cofactor evidence="12">
        <name>Mn(2+)</name>
        <dbReference type="ChEBI" id="CHEBI:29035"/>
    </cofactor>
    <text evidence="12">Binds 2 magnesium or manganese ions per subunit.</text>
</comment>
<comment type="function">
    <text evidence="10">Cell wall formation.</text>
</comment>
<dbReference type="Pfam" id="PF07478">
    <property type="entry name" value="Dala_Dala_lig_C"/>
    <property type="match status" value="1"/>
</dbReference>
<gene>
    <name evidence="10" type="primary">ddl</name>
    <name evidence="15" type="ORF">HMPREF0872_00695</name>
</gene>
<keyword evidence="7 10" id="KW-0133">Cell shape</keyword>
<evidence type="ECO:0000256" key="10">
    <source>
        <dbReference type="HAMAP-Rule" id="MF_00047"/>
    </source>
</evidence>
<evidence type="ECO:0000256" key="12">
    <source>
        <dbReference type="PIRSR" id="PIRSR039102-3"/>
    </source>
</evidence>
<evidence type="ECO:0000256" key="1">
    <source>
        <dbReference type="ARBA" id="ARBA00004496"/>
    </source>
</evidence>
<dbReference type="InterPro" id="IPR011127">
    <property type="entry name" value="Dala_Dala_lig_N"/>
</dbReference>